<sequence length="242" mass="28016">MQPVNHKMNGLYCCDEPALWSQSVGKVIQHKPHDFVMEMLEYKYSRLSLRGSHNLFCSQEETQKEMAPHAAPLSTFDHLRFSEKDRLKLRKPIIEKMRRDRINSCIDQLKKLLEKELHSQDPSTKLEKADILEMTVSFLKQQQRLPAVQAQKDYNEGYSHCWRESLHFLNVHSTRGRSAQEFQQLHQAQRRTSTELSCSSQAPSSPSPRLSPSPSSSLSPSSKHSQALTIQQQPGRPVWRPW</sequence>
<dbReference type="PANTHER" id="PTHR10985">
    <property type="entry name" value="BASIC HELIX-LOOP-HELIX TRANSCRIPTION FACTOR, HES-RELATED"/>
    <property type="match status" value="1"/>
</dbReference>
<evidence type="ECO:0000256" key="7">
    <source>
        <dbReference type="ARBA" id="ARBA00023125"/>
    </source>
</evidence>
<dbReference type="GO" id="GO:0005634">
    <property type="term" value="C:nucleus"/>
    <property type="evidence" value="ECO:0007669"/>
    <property type="project" value="UniProtKB-SubCell"/>
</dbReference>
<evidence type="ECO:0000256" key="2">
    <source>
        <dbReference type="ARBA" id="ARBA00022473"/>
    </source>
</evidence>
<dbReference type="Bgee" id="ENSAMXG00000031700">
    <property type="expression patterns" value="Expressed in embryo and 4 other cell types or tissues"/>
</dbReference>
<dbReference type="FunCoup" id="A0A3B1JFG4">
    <property type="interactions" value="403"/>
</dbReference>
<dbReference type="InterPro" id="IPR050370">
    <property type="entry name" value="HES_HEY"/>
</dbReference>
<dbReference type="Proteomes" id="UP000018467">
    <property type="component" value="Unassembled WGS sequence"/>
</dbReference>
<dbReference type="InParanoid" id="A0A3B1JFG4"/>
<feature type="region of interest" description="Disordered" evidence="14">
    <location>
        <begin position="187"/>
        <end position="242"/>
    </location>
</feature>
<keyword evidence="8" id="KW-0804">Transcription</keyword>
<dbReference type="PROSITE" id="PS50888">
    <property type="entry name" value="BHLH"/>
    <property type="match status" value="1"/>
</dbReference>
<reference evidence="17" key="1">
    <citation type="submission" date="2013-03" db="EMBL/GenBank/DDBJ databases">
        <authorList>
            <person name="Jeffery W."/>
            <person name="Warren W."/>
            <person name="Wilson R.K."/>
        </authorList>
    </citation>
    <scope>NUCLEOTIDE SEQUENCE</scope>
    <source>
        <strain evidence="17">female</strain>
    </source>
</reference>
<dbReference type="FunFam" id="4.10.280.10:FF:000033">
    <property type="entry name" value="Transcription factor HES-5"/>
    <property type="match status" value="1"/>
</dbReference>
<keyword evidence="3" id="KW-0678">Repressor</keyword>
<evidence type="ECO:0000256" key="6">
    <source>
        <dbReference type="ARBA" id="ARBA00023015"/>
    </source>
</evidence>
<evidence type="ECO:0000256" key="11">
    <source>
        <dbReference type="ARBA" id="ARBA00060201"/>
    </source>
</evidence>
<evidence type="ECO:0000256" key="3">
    <source>
        <dbReference type="ARBA" id="ARBA00022491"/>
    </source>
</evidence>
<dbReference type="GO" id="GO:0048513">
    <property type="term" value="P:animal organ development"/>
    <property type="evidence" value="ECO:0007669"/>
    <property type="project" value="UniProtKB-ARBA"/>
</dbReference>
<evidence type="ECO:0000256" key="14">
    <source>
        <dbReference type="SAM" id="MobiDB-lite"/>
    </source>
</evidence>
<reference evidence="17" key="2">
    <citation type="journal article" date="2014" name="Nat. Commun.">
        <title>The cavefish genome reveals candidate genes for eye loss.</title>
        <authorList>
            <person name="McGaugh S.E."/>
            <person name="Gross J.B."/>
            <person name="Aken B."/>
            <person name="Blin M."/>
            <person name="Borowsky R."/>
            <person name="Chalopin D."/>
            <person name="Hinaux H."/>
            <person name="Jeffery W.R."/>
            <person name="Keene A."/>
            <person name="Ma L."/>
            <person name="Minx P."/>
            <person name="Murphy D."/>
            <person name="O'Quin K.E."/>
            <person name="Retaux S."/>
            <person name="Rohner N."/>
            <person name="Searle S.M."/>
            <person name="Stahl B.A."/>
            <person name="Tabin C."/>
            <person name="Volff J.N."/>
            <person name="Yoshizawa M."/>
            <person name="Warren W.C."/>
        </authorList>
    </citation>
    <scope>NUCLEOTIDE SEQUENCE [LARGE SCALE GENOMIC DNA]</scope>
    <source>
        <strain evidence="17">female</strain>
    </source>
</reference>
<evidence type="ECO:0000259" key="15">
    <source>
        <dbReference type="PROSITE" id="PS50888"/>
    </source>
</evidence>
<reference evidence="16" key="3">
    <citation type="submission" date="2025-08" db="UniProtKB">
        <authorList>
            <consortium name="Ensembl"/>
        </authorList>
    </citation>
    <scope>IDENTIFICATION</scope>
</reference>
<reference evidence="16" key="4">
    <citation type="submission" date="2025-09" db="UniProtKB">
        <authorList>
            <consortium name="Ensembl"/>
        </authorList>
    </citation>
    <scope>IDENTIFICATION</scope>
</reference>
<keyword evidence="7" id="KW-0238">DNA-binding</keyword>
<dbReference type="CDD" id="cd11461">
    <property type="entry name" value="bHLH-O_HES5"/>
    <property type="match status" value="1"/>
</dbReference>
<evidence type="ECO:0000256" key="1">
    <source>
        <dbReference type="ARBA" id="ARBA00004123"/>
    </source>
</evidence>
<name>A0A3B1JFG4_ASTMX</name>
<feature type="domain" description="BHLH" evidence="15">
    <location>
        <begin position="86"/>
        <end position="142"/>
    </location>
</feature>
<evidence type="ECO:0000256" key="10">
    <source>
        <dbReference type="ARBA" id="ARBA00023791"/>
    </source>
</evidence>
<organism evidence="16 17">
    <name type="scientific">Astyanax mexicanus</name>
    <name type="common">Blind cave fish</name>
    <name type="synonym">Astyanax fasciatus mexicanus</name>
    <dbReference type="NCBI Taxonomy" id="7994"/>
    <lineage>
        <taxon>Eukaryota</taxon>
        <taxon>Metazoa</taxon>
        <taxon>Chordata</taxon>
        <taxon>Craniata</taxon>
        <taxon>Vertebrata</taxon>
        <taxon>Euteleostomi</taxon>
        <taxon>Actinopterygii</taxon>
        <taxon>Neopterygii</taxon>
        <taxon>Teleostei</taxon>
        <taxon>Ostariophysi</taxon>
        <taxon>Characiformes</taxon>
        <taxon>Characoidei</taxon>
        <taxon>Acestrorhamphidae</taxon>
        <taxon>Acestrorhamphinae</taxon>
        <taxon>Astyanax</taxon>
    </lineage>
</organism>
<dbReference type="GO" id="GO:0046983">
    <property type="term" value="F:protein dimerization activity"/>
    <property type="evidence" value="ECO:0007669"/>
    <property type="project" value="InterPro"/>
</dbReference>
<dbReference type="InterPro" id="IPR011598">
    <property type="entry name" value="bHLH_dom"/>
</dbReference>
<dbReference type="GO" id="GO:0003677">
    <property type="term" value="F:DNA binding"/>
    <property type="evidence" value="ECO:0007669"/>
    <property type="project" value="UniProtKB-KW"/>
</dbReference>
<evidence type="ECO:0000313" key="16">
    <source>
        <dbReference type="Ensembl" id="ENSAMXP00000040471.1"/>
    </source>
</evidence>
<dbReference type="STRING" id="7994.ENSAMXP00000040471"/>
<dbReference type="InterPro" id="IPR036638">
    <property type="entry name" value="HLH_DNA-bd_sf"/>
</dbReference>
<feature type="compositionally biased region" description="Low complexity" evidence="14">
    <location>
        <begin position="212"/>
        <end position="222"/>
    </location>
</feature>
<dbReference type="Gene3D" id="4.10.280.10">
    <property type="entry name" value="Helix-loop-helix DNA-binding domain"/>
    <property type="match status" value="1"/>
</dbReference>
<keyword evidence="6" id="KW-0805">Transcription regulation</keyword>
<keyword evidence="17" id="KW-1185">Reference proteome</keyword>
<dbReference type="GO" id="GO:0007399">
    <property type="term" value="P:nervous system development"/>
    <property type="evidence" value="ECO:0007669"/>
    <property type="project" value="UniProtKB-KW"/>
</dbReference>
<comment type="subunit">
    <text evidence="10">Transcription repression requires formation of a complex with a corepressor protein of the Groucho/TLE family.</text>
</comment>
<dbReference type="Pfam" id="PF00010">
    <property type="entry name" value="HLH"/>
    <property type="match status" value="1"/>
</dbReference>
<keyword evidence="5" id="KW-0524">Neurogenesis</keyword>
<evidence type="ECO:0000313" key="17">
    <source>
        <dbReference type="Proteomes" id="UP000018467"/>
    </source>
</evidence>
<dbReference type="AlphaFoldDB" id="A0A3B1JFG4"/>
<dbReference type="GeneTree" id="ENSGT00940000163190"/>
<keyword evidence="4" id="KW-0221">Differentiation</keyword>
<evidence type="ECO:0000256" key="8">
    <source>
        <dbReference type="ARBA" id="ARBA00023163"/>
    </source>
</evidence>
<dbReference type="GO" id="GO:0097150">
    <property type="term" value="P:neuronal stem cell population maintenance"/>
    <property type="evidence" value="ECO:0007669"/>
    <property type="project" value="UniProtKB-ARBA"/>
</dbReference>
<evidence type="ECO:0000256" key="5">
    <source>
        <dbReference type="ARBA" id="ARBA00022902"/>
    </source>
</evidence>
<proteinExistence type="predicted"/>
<evidence type="ECO:0000256" key="4">
    <source>
        <dbReference type="ARBA" id="ARBA00022782"/>
    </source>
</evidence>
<evidence type="ECO:0000256" key="12">
    <source>
        <dbReference type="ARBA" id="ARBA00072975"/>
    </source>
</evidence>
<evidence type="ECO:0000256" key="9">
    <source>
        <dbReference type="ARBA" id="ARBA00023242"/>
    </source>
</evidence>
<evidence type="ECO:0000256" key="13">
    <source>
        <dbReference type="ARBA" id="ARBA00081413"/>
    </source>
</evidence>
<protein>
    <recommendedName>
        <fullName evidence="12">Transcription factor HES-5</fullName>
    </recommendedName>
    <alternativeName>
        <fullName evidence="13">Hairy and enhancer of split 5</fullName>
    </alternativeName>
</protein>
<dbReference type="GO" id="GO:0030154">
    <property type="term" value="P:cell differentiation"/>
    <property type="evidence" value="ECO:0007669"/>
    <property type="project" value="UniProtKB-KW"/>
</dbReference>
<comment type="function">
    <text evidence="11">Transcriptional repressor of genes that require a bHLH protein for their transcription. Plays an important role as neurogenesis negative regulator.</text>
</comment>
<feature type="compositionally biased region" description="Polar residues" evidence="14">
    <location>
        <begin position="223"/>
        <end position="234"/>
    </location>
</feature>
<dbReference type="GO" id="GO:0045596">
    <property type="term" value="P:negative regulation of cell differentiation"/>
    <property type="evidence" value="ECO:0007669"/>
    <property type="project" value="UniProtKB-ARBA"/>
</dbReference>
<comment type="subcellular location">
    <subcellularLocation>
        <location evidence="1">Nucleus</location>
    </subcellularLocation>
</comment>
<dbReference type="SMART" id="SM00353">
    <property type="entry name" value="HLH"/>
    <property type="match status" value="1"/>
</dbReference>
<dbReference type="Ensembl" id="ENSAMXT00000038781.1">
    <property type="protein sequence ID" value="ENSAMXP00000040471.1"/>
    <property type="gene ID" value="ENSAMXG00000031700.1"/>
</dbReference>
<accession>A0A3B1JFG4</accession>
<keyword evidence="9" id="KW-0539">Nucleus</keyword>
<dbReference type="SUPFAM" id="SSF47459">
    <property type="entry name" value="HLH, helix-loop-helix DNA-binding domain"/>
    <property type="match status" value="1"/>
</dbReference>
<keyword evidence="2" id="KW-0217">Developmental protein</keyword>